<organism evidence="1 2">
    <name type="scientific">Acetobacter orientalis</name>
    <dbReference type="NCBI Taxonomy" id="146474"/>
    <lineage>
        <taxon>Bacteria</taxon>
        <taxon>Pseudomonadati</taxon>
        <taxon>Pseudomonadota</taxon>
        <taxon>Alphaproteobacteria</taxon>
        <taxon>Acetobacterales</taxon>
        <taxon>Acetobacteraceae</taxon>
        <taxon>Acetobacter</taxon>
    </lineage>
</organism>
<dbReference type="Proteomes" id="UP000032670">
    <property type="component" value="Unassembled WGS sequence"/>
</dbReference>
<gene>
    <name evidence="1" type="ORF">Abor_003_092</name>
</gene>
<keyword evidence="2" id="KW-1185">Reference proteome</keyword>
<name>A0A0D6NG32_9PROT</name>
<comment type="caution">
    <text evidence="1">The sequence shown here is derived from an EMBL/GenBank/DDBJ whole genome shotgun (WGS) entry which is preliminary data.</text>
</comment>
<evidence type="ECO:0000313" key="1">
    <source>
        <dbReference type="EMBL" id="GAN65022.1"/>
    </source>
</evidence>
<dbReference type="AlphaFoldDB" id="A0A0D6NG32"/>
<proteinExistence type="predicted"/>
<accession>A0A6N3SZY0</accession>
<accession>A0A0D6NG32</accession>
<sequence length="45" mass="5351">MDATQLSKQENAMHMQKKQRLLLLESALEGQRLVIEKQQKERIEE</sequence>
<evidence type="ECO:0000313" key="2">
    <source>
        <dbReference type="Proteomes" id="UP000032670"/>
    </source>
</evidence>
<reference evidence="1 2" key="1">
    <citation type="submission" date="2012-11" db="EMBL/GenBank/DDBJ databases">
        <title>Whole genome sequence of Acetobacter orientalis 21F-2.</title>
        <authorList>
            <person name="Azuma Y."/>
            <person name="Higashiura N."/>
            <person name="Hirakawa H."/>
            <person name="Matsushita K."/>
        </authorList>
    </citation>
    <scope>NUCLEOTIDE SEQUENCE [LARGE SCALE GENOMIC DNA]</scope>
    <source>
        <strain evidence="1 2">21F-2</strain>
    </source>
</reference>
<protein>
    <submittedName>
        <fullName evidence="1">Uncharacterized protein</fullName>
    </submittedName>
</protein>
<dbReference type="EMBL" id="BAMX01000003">
    <property type="protein sequence ID" value="GAN65022.1"/>
    <property type="molecule type" value="Genomic_DNA"/>
</dbReference>